<feature type="compositionally biased region" description="Basic and acidic residues" evidence="7">
    <location>
        <begin position="1"/>
        <end position="21"/>
    </location>
</feature>
<evidence type="ECO:0000313" key="9">
    <source>
        <dbReference type="Proteomes" id="UP000472265"/>
    </source>
</evidence>
<feature type="transmembrane region" description="Helical" evidence="6">
    <location>
        <begin position="173"/>
        <end position="190"/>
    </location>
</feature>
<dbReference type="GO" id="GO:0016020">
    <property type="term" value="C:membrane"/>
    <property type="evidence" value="ECO:0007669"/>
    <property type="project" value="UniProtKB-SubCell"/>
</dbReference>
<organism evidence="8 9">
    <name type="scientific">Sparus aurata</name>
    <name type="common">Gilthead sea bream</name>
    <dbReference type="NCBI Taxonomy" id="8175"/>
    <lineage>
        <taxon>Eukaryota</taxon>
        <taxon>Metazoa</taxon>
        <taxon>Chordata</taxon>
        <taxon>Craniata</taxon>
        <taxon>Vertebrata</taxon>
        <taxon>Euteleostomi</taxon>
        <taxon>Actinopterygii</taxon>
        <taxon>Neopterygii</taxon>
        <taxon>Teleostei</taxon>
        <taxon>Neoteleostei</taxon>
        <taxon>Acanthomorphata</taxon>
        <taxon>Eupercaria</taxon>
        <taxon>Spariformes</taxon>
        <taxon>Sparidae</taxon>
        <taxon>Sparus</taxon>
    </lineage>
</organism>
<evidence type="ECO:0000256" key="1">
    <source>
        <dbReference type="ARBA" id="ARBA00004141"/>
    </source>
</evidence>
<dbReference type="AlphaFoldDB" id="A0A671TDM5"/>
<dbReference type="GO" id="GO:1990961">
    <property type="term" value="P:xenobiotic detoxification by transmembrane export across the plasma membrane"/>
    <property type="evidence" value="ECO:0007669"/>
    <property type="project" value="InterPro"/>
</dbReference>
<evidence type="ECO:0000256" key="4">
    <source>
        <dbReference type="ARBA" id="ARBA00022989"/>
    </source>
</evidence>
<accession>A0A671TDM5</accession>
<comment type="similarity">
    <text evidence="2 6">Belongs to the multi antimicrobial extrusion (MATE) (TC 2.A.66.1) family.</text>
</comment>
<dbReference type="GO" id="GO:0015297">
    <property type="term" value="F:antiporter activity"/>
    <property type="evidence" value="ECO:0007669"/>
    <property type="project" value="InterPro"/>
</dbReference>
<feature type="transmembrane region" description="Helical" evidence="6">
    <location>
        <begin position="449"/>
        <end position="471"/>
    </location>
</feature>
<dbReference type="Proteomes" id="UP000472265">
    <property type="component" value="Chromosome 1"/>
</dbReference>
<evidence type="ECO:0000256" key="5">
    <source>
        <dbReference type="ARBA" id="ARBA00023136"/>
    </source>
</evidence>
<dbReference type="InterPro" id="IPR045069">
    <property type="entry name" value="MATE_euk"/>
</dbReference>
<reference evidence="8" key="2">
    <citation type="submission" date="2025-08" db="UniProtKB">
        <authorList>
            <consortium name="Ensembl"/>
        </authorList>
    </citation>
    <scope>IDENTIFICATION</scope>
</reference>
<protein>
    <recommendedName>
        <fullName evidence="6">Multidrug and toxin extrusion protein</fullName>
    </recommendedName>
</protein>
<evidence type="ECO:0000256" key="2">
    <source>
        <dbReference type="ARBA" id="ARBA00010199"/>
    </source>
</evidence>
<feature type="transmembrane region" description="Helical" evidence="6">
    <location>
        <begin position="391"/>
        <end position="412"/>
    </location>
</feature>
<dbReference type="CDD" id="cd13132">
    <property type="entry name" value="MATE_eukaryotic"/>
    <property type="match status" value="1"/>
</dbReference>
<gene>
    <name evidence="8" type="primary">LOC115585390</name>
</gene>
<keyword evidence="3 6" id="KW-0812">Transmembrane</keyword>
<name>A0A671TDM5_SPAAU</name>
<feature type="transmembrane region" description="Helical" evidence="6">
    <location>
        <begin position="92"/>
        <end position="113"/>
    </location>
</feature>
<feature type="transmembrane region" description="Helical" evidence="6">
    <location>
        <begin position="532"/>
        <end position="553"/>
    </location>
</feature>
<sequence length="557" mass="60336">MDGPDKNPVKYTEGVKEDSKAGEATSSVEGSGEGCGSCRERTRRLIPPEYRNELVQLLKLAGPVVISQLMIFMISFVSTVFCGHLGKTELAAVALSIAVVNVTGISIGTGLSLTCDTLISQTYGSGNLKRVGVILQRGILILLLACFPCWAILINTEPLLLAVRQSPEVASISQLYVKIFMPALPAAFMYQLQGRYLQNQGIIWPQVITGAMGNICNAIINYVFLHILELGVAGSAAANAISQYFLAVVLYIYICWRGLHKATWGGWTLDCLQEWGSFVKLAIPSMLMLCLEWWMFEVGGFLAGIISEAELGAQSIAYELAVIAYMFPLGFSAAASVRVGNALGAGNIEQAKLSCKVPIVCACKNQSIQCINVIGYIFTSEQEILQRVSDVMIIFFFMHLADAVAGVVGGVLRGTGKQLIGALCNLVGYYMIGFPIGVSLMFAANMGIVGLWTGFTICVLMQSIFFIIFVYKLDWKKAAEEALVRAGVKSKEEKEMVRMENTGKARKPGSNKSTATTVGDVLSVTQLVLRRGLALLIMVIILGIGIFTSDFLIKLMK</sequence>
<dbReference type="InterPro" id="IPR002528">
    <property type="entry name" value="MATE_fam"/>
</dbReference>
<feature type="transmembrane region" description="Helical" evidence="6">
    <location>
        <begin position="277"/>
        <end position="296"/>
    </location>
</feature>
<dbReference type="Ensembl" id="ENSSAUT00010000365.1">
    <property type="protein sequence ID" value="ENSSAUP00010000343.1"/>
    <property type="gene ID" value="ENSSAUG00010000159.1"/>
</dbReference>
<feature type="transmembrane region" description="Helical" evidence="6">
    <location>
        <begin position="202"/>
        <end position="224"/>
    </location>
</feature>
<proteinExistence type="inferred from homology"/>
<dbReference type="GeneTree" id="ENSGT00940000163234"/>
<dbReference type="GO" id="GO:0042910">
    <property type="term" value="F:xenobiotic transmembrane transporter activity"/>
    <property type="evidence" value="ECO:0007669"/>
    <property type="project" value="InterPro"/>
</dbReference>
<dbReference type="PANTHER" id="PTHR11206">
    <property type="entry name" value="MULTIDRUG RESISTANCE PROTEIN"/>
    <property type="match status" value="1"/>
</dbReference>
<feature type="transmembrane region" description="Helical" evidence="6">
    <location>
        <begin position="236"/>
        <end position="256"/>
    </location>
</feature>
<evidence type="ECO:0000256" key="3">
    <source>
        <dbReference type="ARBA" id="ARBA00022692"/>
    </source>
</evidence>
<feature type="transmembrane region" description="Helical" evidence="6">
    <location>
        <begin position="418"/>
        <end position="442"/>
    </location>
</feature>
<dbReference type="Pfam" id="PF01554">
    <property type="entry name" value="MatE"/>
    <property type="match status" value="2"/>
</dbReference>
<reference evidence="8" key="1">
    <citation type="submission" date="2021-04" db="EMBL/GenBank/DDBJ databases">
        <authorList>
            <consortium name="Wellcome Sanger Institute Data Sharing"/>
        </authorList>
    </citation>
    <scope>NUCLEOTIDE SEQUENCE [LARGE SCALE GENOMIC DNA]</scope>
</reference>
<comment type="subcellular location">
    <subcellularLocation>
        <location evidence="1">Membrane</location>
        <topology evidence="1">Multi-pass membrane protein</topology>
    </subcellularLocation>
</comment>
<evidence type="ECO:0000256" key="7">
    <source>
        <dbReference type="SAM" id="MobiDB-lite"/>
    </source>
</evidence>
<keyword evidence="5 6" id="KW-0472">Membrane</keyword>
<dbReference type="NCBIfam" id="TIGR00797">
    <property type="entry name" value="matE"/>
    <property type="match status" value="1"/>
</dbReference>
<keyword evidence="9" id="KW-1185">Reference proteome</keyword>
<reference evidence="8" key="3">
    <citation type="submission" date="2025-09" db="UniProtKB">
        <authorList>
            <consortium name="Ensembl"/>
        </authorList>
    </citation>
    <scope>IDENTIFICATION</scope>
</reference>
<evidence type="ECO:0000256" key="6">
    <source>
        <dbReference type="RuleBase" id="RU004914"/>
    </source>
</evidence>
<feature type="transmembrane region" description="Helical" evidence="6">
    <location>
        <begin position="60"/>
        <end position="86"/>
    </location>
</feature>
<keyword evidence="4 6" id="KW-1133">Transmembrane helix</keyword>
<feature type="transmembrane region" description="Helical" evidence="6">
    <location>
        <begin position="134"/>
        <end position="153"/>
    </location>
</feature>
<feature type="transmembrane region" description="Helical" evidence="6">
    <location>
        <begin position="316"/>
        <end position="337"/>
    </location>
</feature>
<feature type="region of interest" description="Disordered" evidence="7">
    <location>
        <begin position="1"/>
        <end position="38"/>
    </location>
</feature>
<evidence type="ECO:0000313" key="8">
    <source>
        <dbReference type="Ensembl" id="ENSSAUP00010000343.1"/>
    </source>
</evidence>